<organism evidence="2 3">
    <name type="scientific">Haloarchaeobius litoreus</name>
    <dbReference type="NCBI Taxonomy" id="755306"/>
    <lineage>
        <taxon>Archaea</taxon>
        <taxon>Methanobacteriati</taxon>
        <taxon>Methanobacteriota</taxon>
        <taxon>Stenosarchaea group</taxon>
        <taxon>Halobacteria</taxon>
        <taxon>Halobacteriales</taxon>
        <taxon>Halorubellaceae</taxon>
        <taxon>Haloarchaeobius</taxon>
    </lineage>
</organism>
<evidence type="ECO:0008006" key="4">
    <source>
        <dbReference type="Google" id="ProtNLM"/>
    </source>
</evidence>
<dbReference type="AlphaFoldDB" id="A0ABD6DJU1"/>
<evidence type="ECO:0000256" key="1">
    <source>
        <dbReference type="SAM" id="Phobius"/>
    </source>
</evidence>
<keyword evidence="1" id="KW-0472">Membrane</keyword>
<reference evidence="2 3" key="1">
    <citation type="journal article" date="2019" name="Int. J. Syst. Evol. Microbiol.">
        <title>The Global Catalogue of Microorganisms (GCM) 10K type strain sequencing project: providing services to taxonomists for standard genome sequencing and annotation.</title>
        <authorList>
            <consortium name="The Broad Institute Genomics Platform"/>
            <consortium name="The Broad Institute Genome Sequencing Center for Infectious Disease"/>
            <person name="Wu L."/>
            <person name="Ma J."/>
        </authorList>
    </citation>
    <scope>NUCLEOTIDE SEQUENCE [LARGE SCALE GENOMIC DNA]</scope>
    <source>
        <strain evidence="2 3">CGMCC 1.10390</strain>
    </source>
</reference>
<keyword evidence="1" id="KW-0812">Transmembrane</keyword>
<keyword evidence="1" id="KW-1133">Transmembrane helix</keyword>
<dbReference type="Proteomes" id="UP001597034">
    <property type="component" value="Unassembled WGS sequence"/>
</dbReference>
<evidence type="ECO:0000313" key="2">
    <source>
        <dbReference type="EMBL" id="MFD1645353.1"/>
    </source>
</evidence>
<feature type="transmembrane region" description="Helical" evidence="1">
    <location>
        <begin position="37"/>
        <end position="59"/>
    </location>
</feature>
<sequence length="72" mass="7357">MNWLKALGFLVPFGIVLSAVASVVLLGNGLAAPPESVSVAPAAATLAVVVLVVVGLLVAGGRSRRWLSGQYW</sequence>
<protein>
    <recommendedName>
        <fullName evidence="4">PEP-CTERM protein-sorting domain-containing protein</fullName>
    </recommendedName>
</protein>
<accession>A0ABD6DJU1</accession>
<dbReference type="RefSeq" id="WP_256399135.1">
    <property type="nucleotide sequence ID" value="NZ_JANHJR010000001.1"/>
</dbReference>
<dbReference type="EMBL" id="JBHUDO010000002">
    <property type="protein sequence ID" value="MFD1645353.1"/>
    <property type="molecule type" value="Genomic_DNA"/>
</dbReference>
<name>A0ABD6DJU1_9EURY</name>
<gene>
    <name evidence="2" type="ORF">ACFSBL_06635</name>
</gene>
<keyword evidence="3" id="KW-1185">Reference proteome</keyword>
<evidence type="ECO:0000313" key="3">
    <source>
        <dbReference type="Proteomes" id="UP001597034"/>
    </source>
</evidence>
<proteinExistence type="predicted"/>
<comment type="caution">
    <text evidence="2">The sequence shown here is derived from an EMBL/GenBank/DDBJ whole genome shotgun (WGS) entry which is preliminary data.</text>
</comment>